<evidence type="ECO:0000313" key="4">
    <source>
        <dbReference type="Proteomes" id="UP001175271"/>
    </source>
</evidence>
<reference evidence="3" key="1">
    <citation type="submission" date="2023-06" db="EMBL/GenBank/DDBJ databases">
        <title>Genomic analysis of the entomopathogenic nematode Steinernema hermaphroditum.</title>
        <authorList>
            <person name="Schwarz E.M."/>
            <person name="Heppert J.K."/>
            <person name="Baniya A."/>
            <person name="Schwartz H.T."/>
            <person name="Tan C.-H."/>
            <person name="Antoshechkin I."/>
            <person name="Sternberg P.W."/>
            <person name="Goodrich-Blair H."/>
            <person name="Dillman A.R."/>
        </authorList>
    </citation>
    <scope>NUCLEOTIDE SEQUENCE</scope>
    <source>
        <strain evidence="3">PS9179</strain>
        <tissue evidence="3">Whole animal</tissue>
    </source>
</reference>
<dbReference type="AlphaFoldDB" id="A0AA39I9B2"/>
<dbReference type="Gene3D" id="1.10.10.1870">
    <property type="entry name" value="ShTK domain-like"/>
    <property type="match status" value="1"/>
</dbReference>
<dbReference type="Proteomes" id="UP001175271">
    <property type="component" value="Unassembled WGS sequence"/>
</dbReference>
<feature type="domain" description="ShKT" evidence="2">
    <location>
        <begin position="167"/>
        <end position="201"/>
    </location>
</feature>
<evidence type="ECO:0000259" key="2">
    <source>
        <dbReference type="PROSITE" id="PS51670"/>
    </source>
</evidence>
<comment type="caution">
    <text evidence="3">The sequence shown here is derived from an EMBL/GenBank/DDBJ whole genome shotgun (WGS) entry which is preliminary data.</text>
</comment>
<proteinExistence type="predicted"/>
<dbReference type="Pfam" id="PF01549">
    <property type="entry name" value="ShK"/>
    <property type="match status" value="1"/>
</dbReference>
<evidence type="ECO:0000256" key="1">
    <source>
        <dbReference type="PROSITE-ProRule" id="PRU01005"/>
    </source>
</evidence>
<comment type="caution">
    <text evidence="1">Lacks conserved residue(s) required for the propagation of feature annotation.</text>
</comment>
<name>A0AA39I9B2_9BILA</name>
<dbReference type="InterPro" id="IPR003582">
    <property type="entry name" value="ShKT_dom"/>
</dbReference>
<organism evidence="3 4">
    <name type="scientific">Steinernema hermaphroditum</name>
    <dbReference type="NCBI Taxonomy" id="289476"/>
    <lineage>
        <taxon>Eukaryota</taxon>
        <taxon>Metazoa</taxon>
        <taxon>Ecdysozoa</taxon>
        <taxon>Nematoda</taxon>
        <taxon>Chromadorea</taxon>
        <taxon>Rhabditida</taxon>
        <taxon>Tylenchina</taxon>
        <taxon>Panagrolaimomorpha</taxon>
        <taxon>Strongyloidoidea</taxon>
        <taxon>Steinernematidae</taxon>
        <taxon>Steinernema</taxon>
    </lineage>
</organism>
<dbReference type="PROSITE" id="PS51670">
    <property type="entry name" value="SHKT"/>
    <property type="match status" value="1"/>
</dbReference>
<feature type="disulfide bond" evidence="1">
    <location>
        <begin position="167"/>
        <end position="201"/>
    </location>
</feature>
<keyword evidence="1" id="KW-1015">Disulfide bond</keyword>
<dbReference type="SMART" id="SM00254">
    <property type="entry name" value="ShKT"/>
    <property type="match status" value="1"/>
</dbReference>
<sequence>MEVEGFTFVNQNLTKVDCYEGTKSCMRIELGDEWIARCEKPKVSAFLADGAKCDDKQYFNKCTVVDTMLGNSSLFCCCSTDYCNKSAASHILPMITLISVIAICRVDSATSMSTRIAMGLKGTPIQNTVLLWQQSTMIVAYLFIALIVANTAVVQSRGFSLSADPPCNDLGDYCESIKESCNEPDNASLMLAHCPKTCNMCHLIKTE</sequence>
<dbReference type="EMBL" id="JAUCMV010000002">
    <property type="protein sequence ID" value="KAK0420201.1"/>
    <property type="molecule type" value="Genomic_DNA"/>
</dbReference>
<accession>A0AA39I9B2</accession>
<keyword evidence="4" id="KW-1185">Reference proteome</keyword>
<protein>
    <recommendedName>
        <fullName evidence="2">ShKT domain-containing protein</fullName>
    </recommendedName>
</protein>
<gene>
    <name evidence="3" type="ORF">QR680_014563</name>
</gene>
<evidence type="ECO:0000313" key="3">
    <source>
        <dbReference type="EMBL" id="KAK0420201.1"/>
    </source>
</evidence>